<name>A0A1G2BKI0_9BACT</name>
<sequence>MSRPPLGLALSHDSIGQAEVTVHAWRQFRARAHQLRQWQARSRVVSAISLSFKQGLAVRPSPYEAVMARRQRRARTVWFICDNRFRVKHVVALSRKGQQKIVTVVPF</sequence>
<comment type="caution">
    <text evidence="1">The sequence shown here is derived from an EMBL/GenBank/DDBJ whole genome shotgun (WGS) entry which is preliminary data.</text>
</comment>
<dbReference type="Proteomes" id="UP000177817">
    <property type="component" value="Unassembled WGS sequence"/>
</dbReference>
<dbReference type="EMBL" id="MHKK01000025">
    <property type="protein sequence ID" value="OGY89748.1"/>
    <property type="molecule type" value="Genomic_DNA"/>
</dbReference>
<dbReference type="AlphaFoldDB" id="A0A1G2BKI0"/>
<accession>A0A1G2BKI0</accession>
<organism evidence="1 2">
    <name type="scientific">Candidatus Komeilibacteria bacterium RIFCSPHIGHO2_01_FULL_52_14</name>
    <dbReference type="NCBI Taxonomy" id="1798549"/>
    <lineage>
        <taxon>Bacteria</taxon>
        <taxon>Candidatus Komeiliibacteriota</taxon>
    </lineage>
</organism>
<gene>
    <name evidence="1" type="ORF">A2677_04450</name>
</gene>
<protein>
    <submittedName>
        <fullName evidence="1">Uncharacterized protein</fullName>
    </submittedName>
</protein>
<evidence type="ECO:0000313" key="1">
    <source>
        <dbReference type="EMBL" id="OGY89748.1"/>
    </source>
</evidence>
<proteinExistence type="predicted"/>
<evidence type="ECO:0000313" key="2">
    <source>
        <dbReference type="Proteomes" id="UP000177817"/>
    </source>
</evidence>
<reference evidence="1 2" key="1">
    <citation type="journal article" date="2016" name="Nat. Commun.">
        <title>Thousands of microbial genomes shed light on interconnected biogeochemical processes in an aquifer system.</title>
        <authorList>
            <person name="Anantharaman K."/>
            <person name="Brown C.T."/>
            <person name="Hug L.A."/>
            <person name="Sharon I."/>
            <person name="Castelle C.J."/>
            <person name="Probst A.J."/>
            <person name="Thomas B.C."/>
            <person name="Singh A."/>
            <person name="Wilkins M.J."/>
            <person name="Karaoz U."/>
            <person name="Brodie E.L."/>
            <person name="Williams K.H."/>
            <person name="Hubbard S.S."/>
            <person name="Banfield J.F."/>
        </authorList>
    </citation>
    <scope>NUCLEOTIDE SEQUENCE [LARGE SCALE GENOMIC DNA]</scope>
</reference>